<name>A0A1I1NHN1_9CLOT</name>
<protein>
    <submittedName>
        <fullName evidence="1">Uncharacterized protein</fullName>
    </submittedName>
</protein>
<dbReference type="OrthoDB" id="2003805at2"/>
<accession>A0A1I1NHN1</accession>
<sequence length="84" mass="9857">MIYQDDQYIKISGYIKKEATVKFDFICHKCQKKTIIGYDMSRYGQVGEFVCNCGVKYNVTDNDVYKSPVKIWCDGNFINEIQTY</sequence>
<dbReference type="AlphaFoldDB" id="A0A1I1NHN1"/>
<dbReference type="Proteomes" id="UP000199263">
    <property type="component" value="Unassembled WGS sequence"/>
</dbReference>
<evidence type="ECO:0000313" key="1">
    <source>
        <dbReference type="EMBL" id="SFC97131.1"/>
    </source>
</evidence>
<organism evidence="1 2">
    <name type="scientific">Clostridium uliginosum</name>
    <dbReference type="NCBI Taxonomy" id="119641"/>
    <lineage>
        <taxon>Bacteria</taxon>
        <taxon>Bacillati</taxon>
        <taxon>Bacillota</taxon>
        <taxon>Clostridia</taxon>
        <taxon>Eubacteriales</taxon>
        <taxon>Clostridiaceae</taxon>
        <taxon>Clostridium</taxon>
    </lineage>
</organism>
<evidence type="ECO:0000313" key="2">
    <source>
        <dbReference type="Proteomes" id="UP000199263"/>
    </source>
</evidence>
<reference evidence="1 2" key="1">
    <citation type="submission" date="2016-10" db="EMBL/GenBank/DDBJ databases">
        <authorList>
            <person name="de Groot N.N."/>
        </authorList>
    </citation>
    <scope>NUCLEOTIDE SEQUENCE [LARGE SCALE GENOMIC DNA]</scope>
    <source>
        <strain evidence="1 2">DSM 12992</strain>
    </source>
</reference>
<proteinExistence type="predicted"/>
<gene>
    <name evidence="1" type="ORF">SAMN05421842_11561</name>
</gene>
<keyword evidence="2" id="KW-1185">Reference proteome</keyword>
<dbReference type="STRING" id="119641.SAMN05421842_11561"/>
<dbReference type="EMBL" id="FOMG01000015">
    <property type="protein sequence ID" value="SFC97131.1"/>
    <property type="molecule type" value="Genomic_DNA"/>
</dbReference>
<dbReference type="RefSeq" id="WP_090091636.1">
    <property type="nucleotide sequence ID" value="NZ_FOMG01000015.1"/>
</dbReference>